<reference evidence="9 10" key="2">
    <citation type="journal article" date="2011" name="J. Antibiot.">
        <title>Furaquinocins I and J: novel polyketide isoprenoid hybrid compounds from Streptomyces reveromyceticus SN-593.</title>
        <authorList>
            <person name="Panthee S."/>
            <person name="Takahashi S."/>
            <person name="Takagi H."/>
            <person name="Nogawa T."/>
            <person name="Oowada E."/>
            <person name="Uramoto M."/>
            <person name="Osada H."/>
        </authorList>
    </citation>
    <scope>NUCLEOTIDE SEQUENCE [LARGE SCALE GENOMIC DNA]</scope>
    <source>
        <strain evidence="9 10">SN-593</strain>
    </source>
</reference>
<dbReference type="InterPro" id="IPR010290">
    <property type="entry name" value="TM_effector"/>
</dbReference>
<feature type="transmembrane region" description="Helical" evidence="8">
    <location>
        <begin position="181"/>
        <end position="202"/>
    </location>
</feature>
<feature type="transmembrane region" description="Helical" evidence="8">
    <location>
        <begin position="364"/>
        <end position="383"/>
    </location>
</feature>
<feature type="region of interest" description="Disordered" evidence="7">
    <location>
        <begin position="259"/>
        <end position="281"/>
    </location>
</feature>
<evidence type="ECO:0000256" key="1">
    <source>
        <dbReference type="ARBA" id="ARBA00004429"/>
    </source>
</evidence>
<dbReference type="Gene3D" id="1.20.1250.20">
    <property type="entry name" value="MFS general substrate transporter like domains"/>
    <property type="match status" value="1"/>
</dbReference>
<gene>
    <name evidence="9" type="ORF">RVR_6414</name>
</gene>
<evidence type="ECO:0000313" key="9">
    <source>
        <dbReference type="EMBL" id="BBA99687.1"/>
    </source>
</evidence>
<feature type="transmembrane region" description="Helical" evidence="8">
    <location>
        <begin position="118"/>
        <end position="140"/>
    </location>
</feature>
<dbReference type="Pfam" id="PF05977">
    <property type="entry name" value="MFS_3"/>
    <property type="match status" value="2"/>
</dbReference>
<reference evidence="9 10" key="4">
    <citation type="journal article" date="2020" name="Sci. Rep.">
        <title>beta-carboline chemical signals induce reveromycin production through a LuxR family regulator in Streptomyces sp. SN-593.</title>
        <authorList>
            <person name="Panthee S."/>
            <person name="Kito N."/>
            <person name="Hayashi T."/>
            <person name="Shimizu T."/>
            <person name="Ishikawa J."/>
            <person name="Hamamoto H."/>
            <person name="Osada H."/>
            <person name="Takahashi S."/>
        </authorList>
    </citation>
    <scope>NUCLEOTIDE SEQUENCE [LARGE SCALE GENOMIC DNA]</scope>
    <source>
        <strain evidence="9 10">SN-593</strain>
    </source>
</reference>
<organism evidence="9 10">
    <name type="scientific">Actinacidiphila reveromycinica</name>
    <dbReference type="NCBI Taxonomy" id="659352"/>
    <lineage>
        <taxon>Bacteria</taxon>
        <taxon>Bacillati</taxon>
        <taxon>Actinomycetota</taxon>
        <taxon>Actinomycetes</taxon>
        <taxon>Kitasatosporales</taxon>
        <taxon>Streptomycetaceae</taxon>
        <taxon>Actinacidiphila</taxon>
    </lineage>
</organism>
<dbReference type="EMBL" id="AP018365">
    <property type="protein sequence ID" value="BBA99687.1"/>
    <property type="molecule type" value="Genomic_DNA"/>
</dbReference>
<dbReference type="InterPro" id="IPR036259">
    <property type="entry name" value="MFS_trans_sf"/>
</dbReference>
<keyword evidence="5 8" id="KW-1133">Transmembrane helix</keyword>
<dbReference type="GO" id="GO:0005886">
    <property type="term" value="C:plasma membrane"/>
    <property type="evidence" value="ECO:0007669"/>
    <property type="project" value="UniProtKB-SubCell"/>
</dbReference>
<feature type="transmembrane region" description="Helical" evidence="8">
    <location>
        <begin position="448"/>
        <end position="473"/>
    </location>
</feature>
<dbReference type="KEGG" id="arev:RVR_6414"/>
<sequence length="483" mass="47928">MGLRPVRRIAPDAASPAGSAGRALRRLLVDTAPLRVSPAFRRLWTGRAVSGFGAQMTLVAVMYQVWQATGSTVWSGAVGLAQALPVVALGLPAGAVADRVDRRRLCLGSAFGQAACSALLAVQVLGTGFPVAAVLGLLAVQSSFGAFSGPASGAFLPQLLPRESLAAGLALNRIAFQAQMLLGPALGGIVIGVWGVGGCYLLDAVSFGAGLYGLFGLPAKPVAAAPAEEAATAVTTAGSATAVPTSAAVPTPLAVPTPAASPTAVADPAAEEAPAVDGPARPGLRGVADGLAFLARTPAVRGALLTDLAATVLSMPISLFPLVDTERFGGDPRTLGLFLSAIAVGGIAASVLSGSFTRLARPGTVMLAGSALWGVALACFGLSTRPWAALGCLVVAGAADTVAVVSRGTIVRLHTPDALLGRVGAAEQIVGQAGPDLGNMRGGLVASAWSGTAALVSGGLLCVAAVGAIAWGFRERSPRVALP</sequence>
<dbReference type="PANTHER" id="PTHR23513:SF9">
    <property type="entry name" value="ENTEROBACTIN EXPORTER ENTS"/>
    <property type="match status" value="1"/>
</dbReference>
<dbReference type="AlphaFoldDB" id="A0A7U3VQC5"/>
<keyword evidence="6 8" id="KW-0472">Membrane</keyword>
<evidence type="ECO:0000256" key="5">
    <source>
        <dbReference type="ARBA" id="ARBA00022989"/>
    </source>
</evidence>
<evidence type="ECO:0000256" key="4">
    <source>
        <dbReference type="ARBA" id="ARBA00022692"/>
    </source>
</evidence>
<evidence type="ECO:0000256" key="8">
    <source>
        <dbReference type="SAM" id="Phobius"/>
    </source>
</evidence>
<feature type="compositionally biased region" description="Low complexity" evidence="7">
    <location>
        <begin position="259"/>
        <end position="277"/>
    </location>
</feature>
<keyword evidence="2" id="KW-0813">Transport</keyword>
<evidence type="ECO:0000256" key="7">
    <source>
        <dbReference type="SAM" id="MobiDB-lite"/>
    </source>
</evidence>
<keyword evidence="10" id="KW-1185">Reference proteome</keyword>
<feature type="transmembrane region" description="Helical" evidence="8">
    <location>
        <begin position="335"/>
        <end position="352"/>
    </location>
</feature>
<keyword evidence="3" id="KW-1003">Cell membrane</keyword>
<keyword evidence="4 8" id="KW-0812">Transmembrane</keyword>
<protein>
    <submittedName>
        <fullName evidence="9">Putative major facilitator superfamily permease</fullName>
    </submittedName>
</protein>
<reference evidence="9 10" key="1">
    <citation type="journal article" date="2010" name="J. Bacteriol.">
        <title>Biochemical characterization of a novel indole prenyltransferase from Streptomyces sp. SN-593.</title>
        <authorList>
            <person name="Takahashi S."/>
            <person name="Takagi H."/>
            <person name="Toyoda A."/>
            <person name="Uramoto M."/>
            <person name="Nogawa T."/>
            <person name="Ueki M."/>
            <person name="Sakaki Y."/>
            <person name="Osada H."/>
        </authorList>
    </citation>
    <scope>NUCLEOTIDE SEQUENCE [LARGE SCALE GENOMIC DNA]</scope>
    <source>
        <strain evidence="9 10">SN-593</strain>
    </source>
</reference>
<dbReference type="PANTHER" id="PTHR23513">
    <property type="entry name" value="INTEGRAL MEMBRANE EFFLUX PROTEIN-RELATED"/>
    <property type="match status" value="1"/>
</dbReference>
<reference evidence="9 10" key="3">
    <citation type="journal article" date="2011" name="Nat. Chem. Biol.">
        <title>Reveromycin A biosynthesis uses RevG and RevJ for stereospecific spiroacetal formation.</title>
        <authorList>
            <person name="Takahashi S."/>
            <person name="Toyoda A."/>
            <person name="Sekiyama Y."/>
            <person name="Takagi H."/>
            <person name="Nogawa T."/>
            <person name="Uramoto M."/>
            <person name="Suzuki R."/>
            <person name="Koshino H."/>
            <person name="Kumano T."/>
            <person name="Panthee S."/>
            <person name="Dairi T."/>
            <person name="Ishikawa J."/>
            <person name="Ikeda H."/>
            <person name="Sakaki Y."/>
            <person name="Osada H."/>
        </authorList>
    </citation>
    <scope>NUCLEOTIDE SEQUENCE [LARGE SCALE GENOMIC DNA]</scope>
    <source>
        <strain evidence="9 10">SN-593</strain>
    </source>
</reference>
<evidence type="ECO:0000256" key="6">
    <source>
        <dbReference type="ARBA" id="ARBA00023136"/>
    </source>
</evidence>
<dbReference type="CDD" id="cd06173">
    <property type="entry name" value="MFS_MefA_like"/>
    <property type="match status" value="1"/>
</dbReference>
<name>A0A7U3VQC5_9ACTN</name>
<evidence type="ECO:0000256" key="2">
    <source>
        <dbReference type="ARBA" id="ARBA00022448"/>
    </source>
</evidence>
<comment type="subcellular location">
    <subcellularLocation>
        <location evidence="1">Cell inner membrane</location>
        <topology evidence="1">Multi-pass membrane protein</topology>
    </subcellularLocation>
</comment>
<feature type="transmembrane region" description="Helical" evidence="8">
    <location>
        <begin position="72"/>
        <end position="97"/>
    </location>
</feature>
<proteinExistence type="predicted"/>
<evidence type="ECO:0000313" key="10">
    <source>
        <dbReference type="Proteomes" id="UP000595703"/>
    </source>
</evidence>
<accession>A0A7U3VQC5</accession>
<dbReference type="Proteomes" id="UP000595703">
    <property type="component" value="Chromosome"/>
</dbReference>
<evidence type="ECO:0000256" key="3">
    <source>
        <dbReference type="ARBA" id="ARBA00022475"/>
    </source>
</evidence>
<feature type="transmembrane region" description="Helical" evidence="8">
    <location>
        <begin position="44"/>
        <end position="66"/>
    </location>
</feature>
<dbReference type="SUPFAM" id="SSF103473">
    <property type="entry name" value="MFS general substrate transporter"/>
    <property type="match status" value="1"/>
</dbReference>